<dbReference type="NCBIfam" id="TIGR01979">
    <property type="entry name" value="sufS"/>
    <property type="match status" value="1"/>
</dbReference>
<keyword evidence="5 8" id="KW-0663">Pyridoxal phosphate</keyword>
<dbReference type="InterPro" id="IPR015422">
    <property type="entry name" value="PyrdxlP-dep_Trfase_small"/>
</dbReference>
<keyword evidence="4 8" id="KW-0808">Transferase</keyword>
<comment type="function">
    <text evidence="2 8">Catalyzes the removal of elemental sulfur and selenium atoms from L-cysteine, L-cystine, L-selenocysteine, and L-selenocystine to produce L-alanine.</text>
</comment>
<evidence type="ECO:0000313" key="10">
    <source>
        <dbReference type="EMBL" id="MFD2788219.1"/>
    </source>
</evidence>
<dbReference type="InterPro" id="IPR016454">
    <property type="entry name" value="Cysteine_dSase"/>
</dbReference>
<feature type="domain" description="Aminotransferase class V" evidence="9">
    <location>
        <begin position="28"/>
        <end position="396"/>
    </location>
</feature>
<dbReference type="Pfam" id="PF00266">
    <property type="entry name" value="Aminotran_5"/>
    <property type="match status" value="1"/>
</dbReference>
<comment type="similarity">
    <text evidence="3 8">Belongs to the class-V pyridoxal-phosphate-dependent aminotransferase family. Csd subfamily.</text>
</comment>
<dbReference type="EC" id="2.8.1.7" evidence="8"/>
<dbReference type="PIRSF" id="PIRSF005572">
    <property type="entry name" value="NifS"/>
    <property type="match status" value="1"/>
</dbReference>
<comment type="caution">
    <text evidence="10">The sequence shown here is derived from an EMBL/GenBank/DDBJ whole genome shotgun (WGS) entry which is preliminary data.</text>
</comment>
<protein>
    <recommendedName>
        <fullName evidence="8">Cysteine desulfurase</fullName>
        <ecNumber evidence="8">2.8.1.7</ecNumber>
    </recommendedName>
</protein>
<reference evidence="11" key="1">
    <citation type="journal article" date="2019" name="Int. J. Syst. Evol. Microbiol.">
        <title>The Global Catalogue of Microorganisms (GCM) 10K type strain sequencing project: providing services to taxonomists for standard genome sequencing and annotation.</title>
        <authorList>
            <consortium name="The Broad Institute Genomics Platform"/>
            <consortium name="The Broad Institute Genome Sequencing Center for Infectious Disease"/>
            <person name="Wu L."/>
            <person name="Ma J."/>
        </authorList>
    </citation>
    <scope>NUCLEOTIDE SEQUENCE [LARGE SCALE GENOMIC DNA]</scope>
    <source>
        <strain evidence="11">KCTC 52924</strain>
    </source>
</reference>
<evidence type="ECO:0000256" key="3">
    <source>
        <dbReference type="ARBA" id="ARBA00010447"/>
    </source>
</evidence>
<comment type="cofactor">
    <cofactor evidence="1 7">
        <name>pyridoxal 5'-phosphate</name>
        <dbReference type="ChEBI" id="CHEBI:597326"/>
    </cofactor>
</comment>
<dbReference type="EMBL" id="JBHUOK010000002">
    <property type="protein sequence ID" value="MFD2788219.1"/>
    <property type="molecule type" value="Genomic_DNA"/>
</dbReference>
<evidence type="ECO:0000259" key="9">
    <source>
        <dbReference type="Pfam" id="PF00266"/>
    </source>
</evidence>
<evidence type="ECO:0000256" key="7">
    <source>
        <dbReference type="RuleBase" id="RU004504"/>
    </source>
</evidence>
<evidence type="ECO:0000313" key="11">
    <source>
        <dbReference type="Proteomes" id="UP001597532"/>
    </source>
</evidence>
<organism evidence="10 11">
    <name type="scientific">Arenibacter antarcticus</name>
    <dbReference type="NCBI Taxonomy" id="2040469"/>
    <lineage>
        <taxon>Bacteria</taxon>
        <taxon>Pseudomonadati</taxon>
        <taxon>Bacteroidota</taxon>
        <taxon>Flavobacteriia</taxon>
        <taxon>Flavobacteriales</taxon>
        <taxon>Flavobacteriaceae</taxon>
        <taxon>Arenibacter</taxon>
    </lineage>
</organism>
<dbReference type="InterPro" id="IPR015421">
    <property type="entry name" value="PyrdxlP-dep_Trfase_major"/>
</dbReference>
<sequence>MIQTVFDILTIRKDFPILNRKVNGEPLVYLDNAATSQTPKRVIDTIVDYYSRYNANIHRGVHTLSQEATDAYEEARNKIQKHFNASESHEIIFTSGTTHAINLVASGFTSLLNKGDEIVVSALEHHSNIVPWQMLCERTGAVLRVIPMDLEGKLVMKEYHNLLNQNTKLVFCNHVSNALGTVNPIEEIITAAHKVGAAVLIDGAQAAPHIKADVQLLDVDFYVVSGHKMCGPTGVGILYGKEAWLKKLPPYQGGGEMIEEVTFEKTTYADLPHKFEAGTPNICGGIAFGAALDYMNGIGFNAIAQYEHELLEYATAQLLTIEGLKIYGTSTDKTAVVSFNIEGMHPYDIGSILDKLGVAVRTGHHCAQPIMDFYKIPGTVRASFSFYNTKEEIDILVAGVKRAKAMLE</sequence>
<keyword evidence="10" id="KW-0032">Aminotransferase</keyword>
<dbReference type="CDD" id="cd06453">
    <property type="entry name" value="SufS_like"/>
    <property type="match status" value="1"/>
</dbReference>
<gene>
    <name evidence="10" type="ORF">ACFS1K_00430</name>
</gene>
<dbReference type="PANTHER" id="PTHR43586">
    <property type="entry name" value="CYSTEINE DESULFURASE"/>
    <property type="match status" value="1"/>
</dbReference>
<evidence type="ECO:0000256" key="5">
    <source>
        <dbReference type="ARBA" id="ARBA00022898"/>
    </source>
</evidence>
<dbReference type="InterPro" id="IPR000192">
    <property type="entry name" value="Aminotrans_V_dom"/>
</dbReference>
<evidence type="ECO:0000256" key="2">
    <source>
        <dbReference type="ARBA" id="ARBA00002824"/>
    </source>
</evidence>
<name>A0ABW5VBA1_9FLAO</name>
<keyword evidence="11" id="KW-1185">Reference proteome</keyword>
<dbReference type="Gene3D" id="3.90.1150.10">
    <property type="entry name" value="Aspartate Aminotransferase, domain 1"/>
    <property type="match status" value="1"/>
</dbReference>
<evidence type="ECO:0000256" key="6">
    <source>
        <dbReference type="ARBA" id="ARBA00050776"/>
    </source>
</evidence>
<dbReference type="PROSITE" id="PS00595">
    <property type="entry name" value="AA_TRANSFER_CLASS_5"/>
    <property type="match status" value="1"/>
</dbReference>
<dbReference type="PANTHER" id="PTHR43586:SF8">
    <property type="entry name" value="CYSTEINE DESULFURASE 1, CHLOROPLASTIC"/>
    <property type="match status" value="1"/>
</dbReference>
<dbReference type="InterPro" id="IPR015424">
    <property type="entry name" value="PyrdxlP-dep_Trfase"/>
</dbReference>
<evidence type="ECO:0000256" key="4">
    <source>
        <dbReference type="ARBA" id="ARBA00022679"/>
    </source>
</evidence>
<dbReference type="RefSeq" id="WP_251807503.1">
    <property type="nucleotide sequence ID" value="NZ_CP166679.1"/>
</dbReference>
<evidence type="ECO:0000256" key="1">
    <source>
        <dbReference type="ARBA" id="ARBA00001933"/>
    </source>
</evidence>
<evidence type="ECO:0000256" key="8">
    <source>
        <dbReference type="RuleBase" id="RU004506"/>
    </source>
</evidence>
<accession>A0ABW5VBA1</accession>
<dbReference type="SUPFAM" id="SSF53383">
    <property type="entry name" value="PLP-dependent transferases"/>
    <property type="match status" value="1"/>
</dbReference>
<comment type="catalytic activity">
    <reaction evidence="6 8">
        <text>(sulfur carrier)-H + L-cysteine = (sulfur carrier)-SH + L-alanine</text>
        <dbReference type="Rhea" id="RHEA:43892"/>
        <dbReference type="Rhea" id="RHEA-COMP:14737"/>
        <dbReference type="Rhea" id="RHEA-COMP:14739"/>
        <dbReference type="ChEBI" id="CHEBI:29917"/>
        <dbReference type="ChEBI" id="CHEBI:35235"/>
        <dbReference type="ChEBI" id="CHEBI:57972"/>
        <dbReference type="ChEBI" id="CHEBI:64428"/>
        <dbReference type="EC" id="2.8.1.7"/>
    </reaction>
</comment>
<dbReference type="Gene3D" id="3.40.640.10">
    <property type="entry name" value="Type I PLP-dependent aspartate aminotransferase-like (Major domain)"/>
    <property type="match status" value="1"/>
</dbReference>
<proteinExistence type="inferred from homology"/>
<dbReference type="InterPro" id="IPR020578">
    <property type="entry name" value="Aminotrans_V_PyrdxlP_BS"/>
</dbReference>
<dbReference type="InterPro" id="IPR010970">
    <property type="entry name" value="Cys_dSase_SufS"/>
</dbReference>
<dbReference type="Proteomes" id="UP001597532">
    <property type="component" value="Unassembled WGS sequence"/>
</dbReference>
<dbReference type="GO" id="GO:0008483">
    <property type="term" value="F:transaminase activity"/>
    <property type="evidence" value="ECO:0007669"/>
    <property type="project" value="UniProtKB-KW"/>
</dbReference>